<name>A0ABY5IVP2_9FLAO</name>
<dbReference type="Gene3D" id="3.40.630.30">
    <property type="match status" value="1"/>
</dbReference>
<keyword evidence="2" id="KW-1185">Reference proteome</keyword>
<accession>A0ABY5IVP2</accession>
<dbReference type="SUPFAM" id="SSF55729">
    <property type="entry name" value="Acyl-CoA N-acyltransferases (Nat)"/>
    <property type="match status" value="1"/>
</dbReference>
<dbReference type="RefSeq" id="WP_256552541.1">
    <property type="nucleotide sequence ID" value="NZ_CP101751.1"/>
</dbReference>
<dbReference type="InterPro" id="IPR016181">
    <property type="entry name" value="Acyl_CoA_acyltransferase"/>
</dbReference>
<dbReference type="EMBL" id="CP101751">
    <property type="protein sequence ID" value="UUC46888.1"/>
    <property type="molecule type" value="Genomic_DNA"/>
</dbReference>
<evidence type="ECO:0008006" key="3">
    <source>
        <dbReference type="Google" id="ProtNLM"/>
    </source>
</evidence>
<proteinExistence type="predicted"/>
<evidence type="ECO:0000313" key="1">
    <source>
        <dbReference type="EMBL" id="UUC46888.1"/>
    </source>
</evidence>
<sequence length="104" mass="12169">MEYKIRDCKPADLDVLVVLCGKHADYEKADYKAEGKKEQLHTALFSENRMLYGIVAEVEDTIIGYATYTFDFSTWMPKNLFIWIACISKRDIVILVSERHCWKK</sequence>
<reference evidence="1" key="1">
    <citation type="submission" date="2022-07" db="EMBL/GenBank/DDBJ databases">
        <title>Isolation, identification, and degradation of a PFOSA degrading strain from sewage treatment plant.</title>
        <authorList>
            <person name="Zhang L."/>
            <person name="Huo Y."/>
        </authorList>
    </citation>
    <scope>NUCLEOTIDE SEQUENCE</scope>
    <source>
        <strain evidence="1">C1</strain>
    </source>
</reference>
<gene>
    <name evidence="1" type="ORF">NOX80_06735</name>
</gene>
<dbReference type="Proteomes" id="UP001059844">
    <property type="component" value="Chromosome"/>
</dbReference>
<evidence type="ECO:0000313" key="2">
    <source>
        <dbReference type="Proteomes" id="UP001059844"/>
    </source>
</evidence>
<organism evidence="1 2">
    <name type="scientific">Flavobacterium cerinum</name>
    <dbReference type="NCBI Taxonomy" id="2502784"/>
    <lineage>
        <taxon>Bacteria</taxon>
        <taxon>Pseudomonadati</taxon>
        <taxon>Bacteroidota</taxon>
        <taxon>Flavobacteriia</taxon>
        <taxon>Flavobacteriales</taxon>
        <taxon>Flavobacteriaceae</taxon>
        <taxon>Flavobacterium</taxon>
    </lineage>
</organism>
<protein>
    <recommendedName>
        <fullName evidence="3">N-acetyltransferase domain-containing protein</fullName>
    </recommendedName>
</protein>